<keyword evidence="2" id="KW-1185">Reference proteome</keyword>
<proteinExistence type="predicted"/>
<comment type="caution">
    <text evidence="1">The sequence shown here is derived from an EMBL/GenBank/DDBJ whole genome shotgun (WGS) entry which is preliminary data.</text>
</comment>
<dbReference type="Proteomes" id="UP000661112">
    <property type="component" value="Unassembled WGS sequence"/>
</dbReference>
<evidence type="ECO:0000313" key="1">
    <source>
        <dbReference type="EMBL" id="MBD2505338.1"/>
    </source>
</evidence>
<evidence type="ECO:0000313" key="2">
    <source>
        <dbReference type="Proteomes" id="UP000661112"/>
    </source>
</evidence>
<reference evidence="1 2" key="1">
    <citation type="journal article" date="2020" name="ISME J.">
        <title>Comparative genomics reveals insights into cyanobacterial evolution and habitat adaptation.</title>
        <authorList>
            <person name="Chen M.Y."/>
            <person name="Teng W.K."/>
            <person name="Zhao L."/>
            <person name="Hu C.X."/>
            <person name="Zhou Y.K."/>
            <person name="Han B.P."/>
            <person name="Song L.R."/>
            <person name="Shu W.S."/>
        </authorList>
    </citation>
    <scope>NUCLEOTIDE SEQUENCE [LARGE SCALE GENOMIC DNA]</scope>
    <source>
        <strain evidence="1 2">FACHB-119</strain>
    </source>
</reference>
<gene>
    <name evidence="1" type="ORF">H6G83_32870</name>
</gene>
<organism evidence="1 2">
    <name type="scientific">Anabaena azotica FACHB-119</name>
    <dbReference type="NCBI Taxonomy" id="947527"/>
    <lineage>
        <taxon>Bacteria</taxon>
        <taxon>Bacillati</taxon>
        <taxon>Cyanobacteriota</taxon>
        <taxon>Cyanophyceae</taxon>
        <taxon>Nostocales</taxon>
        <taxon>Nostocaceae</taxon>
        <taxon>Anabaena</taxon>
        <taxon>Anabaena azotica</taxon>
    </lineage>
</organism>
<dbReference type="RefSeq" id="WP_190480053.1">
    <property type="nucleotide sequence ID" value="NZ_JACJSG010000080.1"/>
</dbReference>
<sequence length="112" mass="12555">MLKNILARLQEHYTTELPSHINPGVAAAFTVNWITLPVEAQKLAIFMTNWSPGEIINWGEIEDTAQREGIGSILCCNQILVEAKILYEPYPGKVLLPAVVYDLIKLKSVKHI</sequence>
<accession>A0ABR8DEA7</accession>
<name>A0ABR8DEA7_9NOST</name>
<protein>
    <submittedName>
        <fullName evidence="1">Uncharacterized protein</fullName>
    </submittedName>
</protein>
<dbReference type="EMBL" id="JACJSG010000080">
    <property type="protein sequence ID" value="MBD2505338.1"/>
    <property type="molecule type" value="Genomic_DNA"/>
</dbReference>